<keyword evidence="3" id="KW-1185">Reference proteome</keyword>
<evidence type="ECO:0000313" key="3">
    <source>
        <dbReference type="Proteomes" id="UP001632038"/>
    </source>
</evidence>
<feature type="domain" description="RNase H type-1" evidence="1">
    <location>
        <begin position="44"/>
        <end position="120"/>
    </location>
</feature>
<sequence length="124" mass="13442">MGDLVKLISRQANAHWLAVVQTIHYRSSTNQPWSPPPPGWHKINVDAAFDNGSAHSGIIIKNENGSIGMAAINHHYCLDAITAKCLSIFEACSLLSTLKLKDAIIESDCLNAISCINSPSLNNF</sequence>
<comment type="caution">
    <text evidence="2">The sequence shown here is derived from an EMBL/GenBank/DDBJ whole genome shotgun (WGS) entry which is preliminary data.</text>
</comment>
<organism evidence="2 3">
    <name type="scientific">Castilleja foliolosa</name>
    <dbReference type="NCBI Taxonomy" id="1961234"/>
    <lineage>
        <taxon>Eukaryota</taxon>
        <taxon>Viridiplantae</taxon>
        <taxon>Streptophyta</taxon>
        <taxon>Embryophyta</taxon>
        <taxon>Tracheophyta</taxon>
        <taxon>Spermatophyta</taxon>
        <taxon>Magnoliopsida</taxon>
        <taxon>eudicotyledons</taxon>
        <taxon>Gunneridae</taxon>
        <taxon>Pentapetalae</taxon>
        <taxon>asterids</taxon>
        <taxon>lamiids</taxon>
        <taxon>Lamiales</taxon>
        <taxon>Orobanchaceae</taxon>
        <taxon>Pedicularideae</taxon>
        <taxon>Castillejinae</taxon>
        <taxon>Castilleja</taxon>
    </lineage>
</organism>
<protein>
    <recommendedName>
        <fullName evidence="1">RNase H type-1 domain-containing protein</fullName>
    </recommendedName>
</protein>
<dbReference type="InterPro" id="IPR052929">
    <property type="entry name" value="RNase_H-like_EbsB-rel"/>
</dbReference>
<evidence type="ECO:0000313" key="2">
    <source>
        <dbReference type="EMBL" id="KAL3614813.1"/>
    </source>
</evidence>
<dbReference type="EMBL" id="JAVIJP010000100">
    <property type="protein sequence ID" value="KAL3614813.1"/>
    <property type="molecule type" value="Genomic_DNA"/>
</dbReference>
<gene>
    <name evidence="2" type="ORF">CASFOL_040474</name>
</gene>
<dbReference type="Pfam" id="PF13456">
    <property type="entry name" value="RVT_3"/>
    <property type="match status" value="1"/>
</dbReference>
<reference evidence="3" key="1">
    <citation type="journal article" date="2024" name="IScience">
        <title>Strigolactones Initiate the Formation of Haustorium-like Structures in Castilleja.</title>
        <authorList>
            <person name="Buerger M."/>
            <person name="Peterson D."/>
            <person name="Chory J."/>
        </authorList>
    </citation>
    <scope>NUCLEOTIDE SEQUENCE [LARGE SCALE GENOMIC DNA]</scope>
</reference>
<accession>A0ABD3BBQ6</accession>
<name>A0ABD3BBQ6_9LAMI</name>
<evidence type="ECO:0000259" key="1">
    <source>
        <dbReference type="Pfam" id="PF13456"/>
    </source>
</evidence>
<dbReference type="InterPro" id="IPR002156">
    <property type="entry name" value="RNaseH_domain"/>
</dbReference>
<dbReference type="AlphaFoldDB" id="A0ABD3BBQ6"/>
<dbReference type="PANTHER" id="PTHR47074:SF11">
    <property type="entry name" value="REVERSE TRANSCRIPTASE-LIKE PROTEIN"/>
    <property type="match status" value="1"/>
</dbReference>
<dbReference type="Proteomes" id="UP001632038">
    <property type="component" value="Unassembled WGS sequence"/>
</dbReference>
<dbReference type="SUPFAM" id="SSF53098">
    <property type="entry name" value="Ribonuclease H-like"/>
    <property type="match status" value="1"/>
</dbReference>
<dbReference type="PANTHER" id="PTHR47074">
    <property type="entry name" value="BNAC02G40300D PROTEIN"/>
    <property type="match status" value="1"/>
</dbReference>
<proteinExistence type="predicted"/>
<dbReference type="InterPro" id="IPR012337">
    <property type="entry name" value="RNaseH-like_sf"/>
</dbReference>